<feature type="compositionally biased region" description="Basic and acidic residues" evidence="1">
    <location>
        <begin position="159"/>
        <end position="169"/>
    </location>
</feature>
<feature type="region of interest" description="Disordered" evidence="1">
    <location>
        <begin position="55"/>
        <end position="90"/>
    </location>
</feature>
<evidence type="ECO:0000256" key="1">
    <source>
        <dbReference type="SAM" id="MobiDB-lite"/>
    </source>
</evidence>
<comment type="caution">
    <text evidence="2">The sequence shown here is derived from an EMBL/GenBank/DDBJ whole genome shotgun (WGS) entry which is preliminary data.</text>
</comment>
<feature type="compositionally biased region" description="Basic and acidic residues" evidence="1">
    <location>
        <begin position="69"/>
        <end position="80"/>
    </location>
</feature>
<evidence type="ECO:0000313" key="3">
    <source>
        <dbReference type="Proteomes" id="UP001597380"/>
    </source>
</evidence>
<feature type="region of interest" description="Disordered" evidence="1">
    <location>
        <begin position="132"/>
        <end position="170"/>
    </location>
</feature>
<organism evidence="2 3">
    <name type="scientific">Corallincola platygyrae</name>
    <dbReference type="NCBI Taxonomy" id="1193278"/>
    <lineage>
        <taxon>Bacteria</taxon>
        <taxon>Pseudomonadati</taxon>
        <taxon>Pseudomonadota</taxon>
        <taxon>Gammaproteobacteria</taxon>
        <taxon>Alteromonadales</taxon>
        <taxon>Psychromonadaceae</taxon>
        <taxon>Corallincola</taxon>
    </lineage>
</organism>
<evidence type="ECO:0000313" key="2">
    <source>
        <dbReference type="EMBL" id="MFD2096479.1"/>
    </source>
</evidence>
<name>A0ABW4XNR0_9GAMM</name>
<gene>
    <name evidence="2" type="ORF">ACFSJ3_10825</name>
</gene>
<dbReference type="Proteomes" id="UP001597380">
    <property type="component" value="Unassembled WGS sequence"/>
</dbReference>
<reference evidence="3" key="1">
    <citation type="journal article" date="2019" name="Int. J. Syst. Evol. Microbiol.">
        <title>The Global Catalogue of Microorganisms (GCM) 10K type strain sequencing project: providing services to taxonomists for standard genome sequencing and annotation.</title>
        <authorList>
            <consortium name="The Broad Institute Genomics Platform"/>
            <consortium name="The Broad Institute Genome Sequencing Center for Infectious Disease"/>
            <person name="Wu L."/>
            <person name="Ma J."/>
        </authorList>
    </citation>
    <scope>NUCLEOTIDE SEQUENCE [LARGE SCALE GENOMIC DNA]</scope>
    <source>
        <strain evidence="3">CGMCC 1.10992</strain>
    </source>
</reference>
<keyword evidence="3" id="KW-1185">Reference proteome</keyword>
<dbReference type="RefSeq" id="WP_345339136.1">
    <property type="nucleotide sequence ID" value="NZ_BAABLI010000008.1"/>
</dbReference>
<accession>A0ABW4XNR0</accession>
<sequence length="261" mass="29120">MMAWRLSSKAIFWSVLIHGLLLFLFSRLSVPEFKPAPPAPSIDVFVYHAPKKSEPEPVVVSEPIPEPAPEPKRYPKHEPQPETAPQTKPVVRPAQLGIPDENELETAIDEPPAEGLVELDEEITPQLDEEVTADPLLPPEPPPPEREDPDSPFVRPPRAARESLVDRYSSRGRLRKQLEAIEGPVQRERESSSLSVLHPEATPLETFAPEEEEEMPVVEVACDDSVNKGAAILSGIMGGTIRCQERSLEQFLKQRKAERGY</sequence>
<evidence type="ECO:0008006" key="4">
    <source>
        <dbReference type="Google" id="ProtNLM"/>
    </source>
</evidence>
<protein>
    <recommendedName>
        <fullName evidence="4">Energy transducer TonB</fullName>
    </recommendedName>
</protein>
<dbReference type="EMBL" id="JBHUHT010000012">
    <property type="protein sequence ID" value="MFD2096479.1"/>
    <property type="molecule type" value="Genomic_DNA"/>
</dbReference>
<proteinExistence type="predicted"/>